<dbReference type="Proteomes" id="UP000477386">
    <property type="component" value="Unassembled WGS sequence"/>
</dbReference>
<accession>A0A6M0IMR3</accession>
<comment type="caution">
    <text evidence="2">The sequence shown here is derived from an EMBL/GenBank/DDBJ whole genome shotgun (WGS) entry which is preliminary data.</text>
</comment>
<sequence>MNDVISKTDLLNVLINRIPEARQDFMVLPRETGVYTVLHKLCEVTSVLAYQNKFRAVKRCLLAAEELLKEGDKQVSNAVCTVYVFRLSMLLDKRDARSEVIHYLLPRALRTEYHRQLHTCLP</sequence>
<evidence type="ECO:0000313" key="3">
    <source>
        <dbReference type="Proteomes" id="UP000477386"/>
    </source>
</evidence>
<dbReference type="EMBL" id="JAAGNZ010000002">
    <property type="protein sequence ID" value="NEU69152.1"/>
    <property type="molecule type" value="Genomic_DNA"/>
</dbReference>
<evidence type="ECO:0000259" key="1">
    <source>
        <dbReference type="Pfam" id="PF24722"/>
    </source>
</evidence>
<reference evidence="2 3" key="1">
    <citation type="submission" date="2020-02" db="EMBL/GenBank/DDBJ databases">
        <title>Draft genome sequence of two Spirosoma agri KCTC 52727 and Spirosoma terrae KCTC 52035.</title>
        <authorList>
            <person name="Rojas J."/>
            <person name="Ambika Manirajan B."/>
            <person name="Ratering S."/>
            <person name="Suarez C."/>
            <person name="Schnell S."/>
        </authorList>
    </citation>
    <scope>NUCLEOTIDE SEQUENCE [LARGE SCALE GENOMIC DNA]</scope>
    <source>
        <strain evidence="2 3">KCTC 52727</strain>
    </source>
</reference>
<dbReference type="Pfam" id="PF24722">
    <property type="entry name" value="DUF7674"/>
    <property type="match status" value="1"/>
</dbReference>
<gene>
    <name evidence="2" type="ORF">GK091_19860</name>
</gene>
<name>A0A6M0IMR3_9BACT</name>
<dbReference type="AlphaFoldDB" id="A0A6M0IMR3"/>
<feature type="domain" description="DUF7674" evidence="1">
    <location>
        <begin position="12"/>
        <end position="118"/>
    </location>
</feature>
<dbReference type="InterPro" id="IPR056091">
    <property type="entry name" value="DUF7674"/>
</dbReference>
<proteinExistence type="predicted"/>
<protein>
    <recommendedName>
        <fullName evidence="1">DUF7674 domain-containing protein</fullName>
    </recommendedName>
</protein>
<dbReference type="RefSeq" id="WP_164041629.1">
    <property type="nucleotide sequence ID" value="NZ_JAAGNZ010000002.1"/>
</dbReference>
<organism evidence="2 3">
    <name type="scientific">Spirosoma agri</name>
    <dbReference type="NCBI Taxonomy" id="1987381"/>
    <lineage>
        <taxon>Bacteria</taxon>
        <taxon>Pseudomonadati</taxon>
        <taxon>Bacteroidota</taxon>
        <taxon>Cytophagia</taxon>
        <taxon>Cytophagales</taxon>
        <taxon>Cytophagaceae</taxon>
        <taxon>Spirosoma</taxon>
    </lineage>
</organism>
<evidence type="ECO:0000313" key="2">
    <source>
        <dbReference type="EMBL" id="NEU69152.1"/>
    </source>
</evidence>
<keyword evidence="3" id="KW-1185">Reference proteome</keyword>